<feature type="region of interest" description="Disordered" evidence="1">
    <location>
        <begin position="96"/>
        <end position="118"/>
    </location>
</feature>
<keyword evidence="3" id="KW-1185">Reference proteome</keyword>
<evidence type="ECO:0000313" key="2">
    <source>
        <dbReference type="EMBL" id="MFD1567275.1"/>
    </source>
</evidence>
<organism evidence="2 3">
    <name type="scientific">Halolamina litorea</name>
    <dbReference type="NCBI Taxonomy" id="1515593"/>
    <lineage>
        <taxon>Archaea</taxon>
        <taxon>Methanobacteriati</taxon>
        <taxon>Methanobacteriota</taxon>
        <taxon>Stenosarchaea group</taxon>
        <taxon>Halobacteria</taxon>
        <taxon>Halobacteriales</taxon>
        <taxon>Haloferacaceae</taxon>
    </lineage>
</organism>
<comment type="caution">
    <text evidence="2">The sequence shown here is derived from an EMBL/GenBank/DDBJ whole genome shotgun (WGS) entry which is preliminary data.</text>
</comment>
<gene>
    <name evidence="2" type="ORF">ACFSAU_07200</name>
</gene>
<sequence length="154" mass="15955">MSVRTAGDALWIEDAASEAGRRAADATFTAAADAAAVRTPGRGPGESLTERRTTEPKGVSGLIAQFPDRAELLVVSPLVDRAPLSYAKRAAVVGNTPTLLSPDPTGDRTPGGRLSGARRDVRLREARGVCDRVIDWPADRSLSAVAAAVDGGGH</sequence>
<dbReference type="EMBL" id="JBHUCZ010000003">
    <property type="protein sequence ID" value="MFD1567275.1"/>
    <property type="molecule type" value="Genomic_DNA"/>
</dbReference>
<name>A0ABD6BRG1_9EURY</name>
<accession>A0ABD6BRG1</accession>
<proteinExistence type="predicted"/>
<evidence type="ECO:0000313" key="3">
    <source>
        <dbReference type="Proteomes" id="UP001597139"/>
    </source>
</evidence>
<feature type="region of interest" description="Disordered" evidence="1">
    <location>
        <begin position="34"/>
        <end position="57"/>
    </location>
</feature>
<evidence type="ECO:0000256" key="1">
    <source>
        <dbReference type="SAM" id="MobiDB-lite"/>
    </source>
</evidence>
<dbReference type="Proteomes" id="UP001597139">
    <property type="component" value="Unassembled WGS sequence"/>
</dbReference>
<dbReference type="AlphaFoldDB" id="A0ABD6BRG1"/>
<protein>
    <submittedName>
        <fullName evidence="2">Uncharacterized protein</fullName>
    </submittedName>
</protein>
<dbReference type="RefSeq" id="WP_379821699.1">
    <property type="nucleotide sequence ID" value="NZ_JBHUCZ010000003.1"/>
</dbReference>
<reference evidence="2 3" key="1">
    <citation type="journal article" date="2019" name="Int. J. Syst. Evol. Microbiol.">
        <title>The Global Catalogue of Microorganisms (GCM) 10K type strain sequencing project: providing services to taxonomists for standard genome sequencing and annotation.</title>
        <authorList>
            <consortium name="The Broad Institute Genomics Platform"/>
            <consortium name="The Broad Institute Genome Sequencing Center for Infectious Disease"/>
            <person name="Wu L."/>
            <person name="Ma J."/>
        </authorList>
    </citation>
    <scope>NUCLEOTIDE SEQUENCE [LARGE SCALE GENOMIC DNA]</scope>
    <source>
        <strain evidence="2 3">CGMCC 1.12859</strain>
    </source>
</reference>